<sequence>MWIVLYLGTNRNFMQPQPLIELNSSGAAVIAWQLFLQKNGYNVSTADGNFGPQTQAATMAFQTKNGLTADGVVGPGTYTVAEQQGFTGTAVQMADFVGIDVAHYDSNDGANPINWELVKQDPQNIKFVFVKATDGASGPNSVDQTFATNVAGAGAVGLPVGAYHFYELGSAATAQASNFITNTGNHQLLTLPPVLDFELPVAASAIQQTMDDINTWLEQVEKAFGKTPIIYTNPNAWDALGNPSGFSKYPLWIADYNSSIAPPVLGSWPQWAFWQFTETGTVQGIVNPASMDINHYNPASGILAV</sequence>
<name>A0A1T4LF20_9BACT</name>
<evidence type="ECO:0000256" key="1">
    <source>
        <dbReference type="ARBA" id="ARBA00010646"/>
    </source>
</evidence>
<dbReference type="InterPro" id="IPR002053">
    <property type="entry name" value="Glyco_hydro_25"/>
</dbReference>
<dbReference type="InterPro" id="IPR018077">
    <property type="entry name" value="Glyco_hydro_fam25_subgr"/>
</dbReference>
<dbReference type="InterPro" id="IPR017853">
    <property type="entry name" value="GH"/>
</dbReference>
<keyword evidence="6" id="KW-1185">Reference proteome</keyword>
<dbReference type="Gene3D" id="3.20.20.80">
    <property type="entry name" value="Glycosidases"/>
    <property type="match status" value="1"/>
</dbReference>
<dbReference type="SUPFAM" id="SSF47090">
    <property type="entry name" value="PGBD-like"/>
    <property type="match status" value="1"/>
</dbReference>
<dbReference type="GO" id="GO:0009253">
    <property type="term" value="P:peptidoglycan catabolic process"/>
    <property type="evidence" value="ECO:0007669"/>
    <property type="project" value="InterPro"/>
</dbReference>
<proteinExistence type="inferred from homology"/>
<dbReference type="Gene3D" id="1.10.101.10">
    <property type="entry name" value="PGBD-like superfamily/PGBD"/>
    <property type="match status" value="1"/>
</dbReference>
<keyword evidence="2" id="KW-0378">Hydrolase</keyword>
<comment type="similarity">
    <text evidence="1">Belongs to the glycosyl hydrolase 25 family.</text>
</comment>
<evidence type="ECO:0000259" key="4">
    <source>
        <dbReference type="Pfam" id="PF01471"/>
    </source>
</evidence>
<evidence type="ECO:0000256" key="2">
    <source>
        <dbReference type="ARBA" id="ARBA00022801"/>
    </source>
</evidence>
<dbReference type="GO" id="GO:0016998">
    <property type="term" value="P:cell wall macromolecule catabolic process"/>
    <property type="evidence" value="ECO:0007669"/>
    <property type="project" value="InterPro"/>
</dbReference>
<dbReference type="InterPro" id="IPR036366">
    <property type="entry name" value="PGBDSf"/>
</dbReference>
<accession>A0A1T4LF20</accession>
<dbReference type="Proteomes" id="UP000190888">
    <property type="component" value="Unassembled WGS sequence"/>
</dbReference>
<evidence type="ECO:0000313" key="6">
    <source>
        <dbReference type="Proteomes" id="UP000190888"/>
    </source>
</evidence>
<protein>
    <submittedName>
        <fullName evidence="5">Lyzozyme M1 (1,4-beta-N-acetylmuramidase), GH25 family</fullName>
    </submittedName>
</protein>
<evidence type="ECO:0000313" key="5">
    <source>
        <dbReference type="EMBL" id="SJZ53359.1"/>
    </source>
</evidence>
<dbReference type="SMART" id="SM00641">
    <property type="entry name" value="Glyco_25"/>
    <property type="match status" value="1"/>
</dbReference>
<dbReference type="STRING" id="413434.SAMN04488132_102473"/>
<gene>
    <name evidence="5" type="ORF">SAMN04488132_102473</name>
</gene>
<reference evidence="5 6" key="1">
    <citation type="submission" date="2017-02" db="EMBL/GenBank/DDBJ databases">
        <authorList>
            <person name="Peterson S.W."/>
        </authorList>
    </citation>
    <scope>NUCLEOTIDE SEQUENCE [LARGE SCALE GENOMIC DNA]</scope>
    <source>
        <strain evidence="5 6">DSM 22335</strain>
    </source>
</reference>
<keyword evidence="3" id="KW-0326">Glycosidase</keyword>
<evidence type="ECO:0000256" key="3">
    <source>
        <dbReference type="ARBA" id="ARBA00023295"/>
    </source>
</evidence>
<dbReference type="GO" id="GO:0016052">
    <property type="term" value="P:carbohydrate catabolic process"/>
    <property type="evidence" value="ECO:0007669"/>
    <property type="project" value="TreeGrafter"/>
</dbReference>
<dbReference type="PROSITE" id="PS51904">
    <property type="entry name" value="GLYCOSYL_HYDROL_F25_2"/>
    <property type="match status" value="1"/>
</dbReference>
<dbReference type="EMBL" id="FUWH01000002">
    <property type="protein sequence ID" value="SJZ53359.1"/>
    <property type="molecule type" value="Genomic_DNA"/>
</dbReference>
<dbReference type="SUPFAM" id="SSF51445">
    <property type="entry name" value="(Trans)glycosidases"/>
    <property type="match status" value="1"/>
</dbReference>
<dbReference type="Pfam" id="PF01471">
    <property type="entry name" value="PG_binding_1"/>
    <property type="match status" value="1"/>
</dbReference>
<dbReference type="PANTHER" id="PTHR34135:SF2">
    <property type="entry name" value="LYSOZYME"/>
    <property type="match status" value="1"/>
</dbReference>
<dbReference type="Pfam" id="PF01183">
    <property type="entry name" value="Glyco_hydro_25"/>
    <property type="match status" value="1"/>
</dbReference>
<dbReference type="PANTHER" id="PTHR34135">
    <property type="entry name" value="LYSOZYME"/>
    <property type="match status" value="1"/>
</dbReference>
<dbReference type="GO" id="GO:0003796">
    <property type="term" value="F:lysozyme activity"/>
    <property type="evidence" value="ECO:0007669"/>
    <property type="project" value="InterPro"/>
</dbReference>
<organism evidence="5 6">
    <name type="scientific">Sediminibacterium ginsengisoli</name>
    <dbReference type="NCBI Taxonomy" id="413434"/>
    <lineage>
        <taxon>Bacteria</taxon>
        <taxon>Pseudomonadati</taxon>
        <taxon>Bacteroidota</taxon>
        <taxon>Chitinophagia</taxon>
        <taxon>Chitinophagales</taxon>
        <taxon>Chitinophagaceae</taxon>
        <taxon>Sediminibacterium</taxon>
    </lineage>
</organism>
<dbReference type="InterPro" id="IPR036365">
    <property type="entry name" value="PGBD-like_sf"/>
</dbReference>
<dbReference type="AlphaFoldDB" id="A0A1T4LF20"/>
<dbReference type="OrthoDB" id="9798192at2"/>
<dbReference type="InterPro" id="IPR002477">
    <property type="entry name" value="Peptidoglycan-bd-like"/>
</dbReference>
<feature type="domain" description="Peptidoglycan binding-like" evidence="4">
    <location>
        <begin position="25"/>
        <end position="79"/>
    </location>
</feature>